<sequence>MPVTIKRIYDEVGKDDGVRVLVDRLWPRGLSKEKVKVDCWMEQVAPSTQLRKWFHHDPEKFCEFKERYKEELMNEKEKGLQLEELKSLVAEYRNVTLIYSAKDQRHNQAVVLKEILERQ</sequence>
<accession>A0A179SMX2</accession>
<comment type="caution">
    <text evidence="1">The sequence shown here is derived from an EMBL/GenBank/DDBJ whole genome shotgun (WGS) entry which is preliminary data.</text>
</comment>
<dbReference type="InterPro" id="IPR052552">
    <property type="entry name" value="YeaO-like"/>
</dbReference>
<keyword evidence="2" id="KW-1185">Reference proteome</keyword>
<protein>
    <recommendedName>
        <fullName evidence="3">DUF488 domain-containing protein</fullName>
    </recommendedName>
</protein>
<reference evidence="2" key="1">
    <citation type="submission" date="2016-04" db="EMBL/GenBank/DDBJ databases">
        <authorList>
            <person name="Lyu Z."/>
            <person name="Lyu W."/>
        </authorList>
    </citation>
    <scope>NUCLEOTIDE SEQUENCE [LARGE SCALE GENOMIC DNA]</scope>
    <source>
        <strain evidence="2">C44</strain>
    </source>
</reference>
<dbReference type="OrthoDB" id="9790745at2"/>
<evidence type="ECO:0008006" key="3">
    <source>
        <dbReference type="Google" id="ProtNLM"/>
    </source>
</evidence>
<dbReference type="Pfam" id="PF22752">
    <property type="entry name" value="DUF488-N3i"/>
    <property type="match status" value="1"/>
</dbReference>
<dbReference type="PANTHER" id="PTHR36849">
    <property type="entry name" value="CYTOPLASMIC PROTEIN-RELATED"/>
    <property type="match status" value="1"/>
</dbReference>
<proteinExistence type="predicted"/>
<dbReference type="EMBL" id="LWSG01000043">
    <property type="protein sequence ID" value="OAS83075.1"/>
    <property type="molecule type" value="Genomic_DNA"/>
</dbReference>
<dbReference type="PANTHER" id="PTHR36849:SF1">
    <property type="entry name" value="CYTOPLASMIC PROTEIN"/>
    <property type="match status" value="1"/>
</dbReference>
<dbReference type="AlphaFoldDB" id="A0A179SMX2"/>
<dbReference type="Proteomes" id="UP000078534">
    <property type="component" value="Unassembled WGS sequence"/>
</dbReference>
<name>A0A179SMX2_9BACI</name>
<gene>
    <name evidence="1" type="ORF">A6K24_10640</name>
</gene>
<evidence type="ECO:0000313" key="1">
    <source>
        <dbReference type="EMBL" id="OAS83075.1"/>
    </source>
</evidence>
<dbReference type="RefSeq" id="WP_066338528.1">
    <property type="nucleotide sequence ID" value="NZ_LWSG01000043.1"/>
</dbReference>
<evidence type="ECO:0000313" key="2">
    <source>
        <dbReference type="Proteomes" id="UP000078534"/>
    </source>
</evidence>
<organism evidence="1 2">
    <name type="scientific">Metabacillus litoralis</name>
    <dbReference type="NCBI Taxonomy" id="152268"/>
    <lineage>
        <taxon>Bacteria</taxon>
        <taxon>Bacillati</taxon>
        <taxon>Bacillota</taxon>
        <taxon>Bacilli</taxon>
        <taxon>Bacillales</taxon>
        <taxon>Bacillaceae</taxon>
        <taxon>Metabacillus</taxon>
    </lineage>
</organism>